<organism evidence="1 2">
    <name type="scientific">Perkinsus olseni</name>
    <name type="common">Perkinsus atlanticus</name>
    <dbReference type="NCBI Taxonomy" id="32597"/>
    <lineage>
        <taxon>Eukaryota</taxon>
        <taxon>Sar</taxon>
        <taxon>Alveolata</taxon>
        <taxon>Perkinsozoa</taxon>
        <taxon>Perkinsea</taxon>
        <taxon>Perkinsida</taxon>
        <taxon>Perkinsidae</taxon>
        <taxon>Perkinsus</taxon>
    </lineage>
</organism>
<sequence>MLITRHLGTLYRVSAGNAREIEHDGLAIHWTLDDFTGSVRCKMYLEESDTVGRGKVDEILKKG</sequence>
<name>A0A7J6SNQ9_PEROL</name>
<dbReference type="AlphaFoldDB" id="A0A7J6SNQ9"/>
<proteinExistence type="predicted"/>
<comment type="caution">
    <text evidence="1">The sequence shown here is derived from an EMBL/GenBank/DDBJ whole genome shotgun (WGS) entry which is preliminary data.</text>
</comment>
<feature type="non-terminal residue" evidence="1">
    <location>
        <position position="1"/>
    </location>
</feature>
<dbReference type="EMBL" id="JABANM010013423">
    <property type="protein sequence ID" value="KAF4734357.1"/>
    <property type="molecule type" value="Genomic_DNA"/>
</dbReference>
<reference evidence="1 2" key="1">
    <citation type="submission" date="2020-04" db="EMBL/GenBank/DDBJ databases">
        <title>Perkinsus olseni comparative genomics.</title>
        <authorList>
            <person name="Bogema D.R."/>
        </authorList>
    </citation>
    <scope>NUCLEOTIDE SEQUENCE [LARGE SCALE GENOMIC DNA]</scope>
    <source>
        <strain evidence="1">ATCC PRA-205</strain>
    </source>
</reference>
<protein>
    <submittedName>
        <fullName evidence="1">Uncharacterized protein</fullName>
    </submittedName>
</protein>
<evidence type="ECO:0000313" key="2">
    <source>
        <dbReference type="Proteomes" id="UP000574390"/>
    </source>
</evidence>
<evidence type="ECO:0000313" key="1">
    <source>
        <dbReference type="EMBL" id="KAF4734357.1"/>
    </source>
</evidence>
<dbReference type="Proteomes" id="UP000574390">
    <property type="component" value="Unassembled WGS sequence"/>
</dbReference>
<accession>A0A7J6SNQ9</accession>
<gene>
    <name evidence="1" type="ORF">FOZ62_018787</name>
</gene>